<reference evidence="10 11" key="1">
    <citation type="submission" date="2019-07" db="EMBL/GenBank/DDBJ databases">
        <title>Whole genome shotgun sequence of Gluconobacter wancherniae NBRC 103581.</title>
        <authorList>
            <person name="Hosoyama A."/>
            <person name="Uohara A."/>
            <person name="Ohji S."/>
            <person name="Ichikawa N."/>
        </authorList>
    </citation>
    <scope>NUCLEOTIDE SEQUENCE [LARGE SCALE GENOMIC DNA]</scope>
    <source>
        <strain evidence="10 11">NBRC 103581</strain>
    </source>
</reference>
<dbReference type="AlphaFoldDB" id="A0A511B1I2"/>
<sequence>MKILPGMGPSSLLQAFLDVTRWRASGQDRLGRRQPIALFPLETGGCEGCAMEVSALAGSAFALEQHGFCLVSEPEDADWLLVTGPVTRASADALDRNWRAMPRGRSLVAVGDCAISGGPFTTNYAVLGGLDKLASVRMQVPGCPPSPQDLLLGLEALATGQVRT</sequence>
<evidence type="ECO:0000256" key="2">
    <source>
        <dbReference type="ARBA" id="ARBA00009173"/>
    </source>
</evidence>
<comment type="similarity">
    <text evidence="2">Belongs to the complex I 20 kDa subunit family.</text>
</comment>
<evidence type="ECO:0000256" key="7">
    <source>
        <dbReference type="ARBA" id="ARBA00023014"/>
    </source>
</evidence>
<evidence type="ECO:0000256" key="8">
    <source>
        <dbReference type="ARBA" id="ARBA00023136"/>
    </source>
</evidence>
<dbReference type="RefSeq" id="WP_146797389.1">
    <property type="nucleotide sequence ID" value="NZ_BARC01000006.1"/>
</dbReference>
<keyword evidence="5" id="KW-0479">Metal-binding</keyword>
<dbReference type="InterPro" id="IPR052375">
    <property type="entry name" value="Complex_I_20kDa-like"/>
</dbReference>
<comment type="cofactor">
    <cofactor evidence="1">
        <name>[4Fe-4S] cluster</name>
        <dbReference type="ChEBI" id="CHEBI:49883"/>
    </cofactor>
</comment>
<evidence type="ECO:0000259" key="9">
    <source>
        <dbReference type="Pfam" id="PF01058"/>
    </source>
</evidence>
<dbReference type="InterPro" id="IPR006137">
    <property type="entry name" value="NADH_UbQ_OxRdtase-like_20kDa"/>
</dbReference>
<organism evidence="10 11">
    <name type="scientific">Gluconobacter wancherniae NBRC 103581</name>
    <dbReference type="NCBI Taxonomy" id="656744"/>
    <lineage>
        <taxon>Bacteria</taxon>
        <taxon>Pseudomonadati</taxon>
        <taxon>Pseudomonadota</taxon>
        <taxon>Alphaproteobacteria</taxon>
        <taxon>Acetobacterales</taxon>
        <taxon>Acetobacteraceae</taxon>
        <taxon>Gluconobacter</taxon>
    </lineage>
</organism>
<dbReference type="Proteomes" id="UP000321230">
    <property type="component" value="Unassembled WGS sequence"/>
</dbReference>
<proteinExistence type="inferred from homology"/>
<evidence type="ECO:0000256" key="4">
    <source>
        <dbReference type="ARBA" id="ARBA00022485"/>
    </source>
</evidence>
<keyword evidence="3" id="KW-1003">Cell membrane</keyword>
<evidence type="ECO:0000256" key="6">
    <source>
        <dbReference type="ARBA" id="ARBA00023004"/>
    </source>
</evidence>
<comment type="caution">
    <text evidence="10">The sequence shown here is derived from an EMBL/GenBank/DDBJ whole genome shotgun (WGS) entry which is preliminary data.</text>
</comment>
<dbReference type="PANTHER" id="PTHR42989:SF1">
    <property type="entry name" value="FORMATE HYDROGENLYASE SUBUNIT 7-RELATED"/>
    <property type="match status" value="1"/>
</dbReference>
<evidence type="ECO:0000256" key="1">
    <source>
        <dbReference type="ARBA" id="ARBA00001966"/>
    </source>
</evidence>
<keyword evidence="11" id="KW-1185">Reference proteome</keyword>
<gene>
    <name evidence="10" type="ORF">GWA01_20790</name>
</gene>
<evidence type="ECO:0000256" key="5">
    <source>
        <dbReference type="ARBA" id="ARBA00022723"/>
    </source>
</evidence>
<evidence type="ECO:0000313" key="11">
    <source>
        <dbReference type="Proteomes" id="UP000321230"/>
    </source>
</evidence>
<keyword evidence="6" id="KW-0408">Iron</keyword>
<name>A0A511B1I2_9PROT</name>
<keyword evidence="4" id="KW-0004">4Fe-4S</keyword>
<keyword evidence="8" id="KW-0472">Membrane</keyword>
<dbReference type="GO" id="GO:0051539">
    <property type="term" value="F:4 iron, 4 sulfur cluster binding"/>
    <property type="evidence" value="ECO:0007669"/>
    <property type="project" value="UniProtKB-KW"/>
</dbReference>
<dbReference type="GO" id="GO:0046872">
    <property type="term" value="F:metal ion binding"/>
    <property type="evidence" value="ECO:0007669"/>
    <property type="project" value="UniProtKB-KW"/>
</dbReference>
<protein>
    <recommendedName>
        <fullName evidence="9">NADH:ubiquinone oxidoreductase-like 20kDa subunit domain-containing protein</fullName>
    </recommendedName>
</protein>
<dbReference type="Gene3D" id="3.40.50.12280">
    <property type="match status" value="1"/>
</dbReference>
<dbReference type="SUPFAM" id="SSF56770">
    <property type="entry name" value="HydA/Nqo6-like"/>
    <property type="match status" value="1"/>
</dbReference>
<keyword evidence="7" id="KW-0411">Iron-sulfur</keyword>
<evidence type="ECO:0000313" key="10">
    <source>
        <dbReference type="EMBL" id="GEK94309.1"/>
    </source>
</evidence>
<accession>A0A511B1I2</accession>
<evidence type="ECO:0000256" key="3">
    <source>
        <dbReference type="ARBA" id="ARBA00022475"/>
    </source>
</evidence>
<dbReference type="PANTHER" id="PTHR42989">
    <property type="entry name" value="HYDROGENASE-4 COMPONENT I"/>
    <property type="match status" value="1"/>
</dbReference>
<dbReference type="OrthoDB" id="9786737at2"/>
<dbReference type="Pfam" id="PF01058">
    <property type="entry name" value="Oxidored_q6"/>
    <property type="match status" value="1"/>
</dbReference>
<feature type="domain" description="NADH:ubiquinone oxidoreductase-like 20kDa subunit" evidence="9">
    <location>
        <begin position="46"/>
        <end position="156"/>
    </location>
</feature>
<dbReference type="EMBL" id="BJUZ01000002">
    <property type="protein sequence ID" value="GEK94309.1"/>
    <property type="molecule type" value="Genomic_DNA"/>
</dbReference>